<feature type="compositionally biased region" description="Basic and acidic residues" evidence="2">
    <location>
        <begin position="344"/>
        <end position="362"/>
    </location>
</feature>
<name>A0A2B4S5E7_STYPI</name>
<dbReference type="GO" id="GO:0000077">
    <property type="term" value="P:DNA damage checkpoint signaling"/>
    <property type="evidence" value="ECO:0007669"/>
    <property type="project" value="InterPro"/>
</dbReference>
<feature type="compositionally biased region" description="Polar residues" evidence="2">
    <location>
        <begin position="569"/>
        <end position="584"/>
    </location>
</feature>
<evidence type="ECO:0000313" key="4">
    <source>
        <dbReference type="Proteomes" id="UP000225706"/>
    </source>
</evidence>
<feature type="region of interest" description="Disordered" evidence="2">
    <location>
        <begin position="301"/>
        <end position="322"/>
    </location>
</feature>
<dbReference type="EMBL" id="LSMT01000181">
    <property type="protein sequence ID" value="PFX24263.1"/>
    <property type="molecule type" value="Genomic_DNA"/>
</dbReference>
<accession>A0A2B4S5E7</accession>
<evidence type="ECO:0000313" key="3">
    <source>
        <dbReference type="EMBL" id="PFX24263.1"/>
    </source>
</evidence>
<dbReference type="AlphaFoldDB" id="A0A2B4S5E7"/>
<evidence type="ECO:0000256" key="1">
    <source>
        <dbReference type="SAM" id="Coils"/>
    </source>
</evidence>
<dbReference type="InterPro" id="IPR033349">
    <property type="entry name" value="ATRIP"/>
</dbReference>
<dbReference type="OrthoDB" id="6428926at2759"/>
<proteinExistence type="predicted"/>
<keyword evidence="1" id="KW-0175">Coiled coil</keyword>
<feature type="region of interest" description="Disordered" evidence="2">
    <location>
        <begin position="334"/>
        <end position="393"/>
    </location>
</feature>
<sequence length="988" mass="110833">MANSTNNNLLGNQRRRNFIYSAIASHSREGNALGPQSSNSAGVVHAQSVVRTSLHQESPHKKFKSSHGSPGKREDEIAAEEACRDLPLDVFDDDEFYTLDDDLDDNDLLTAEQLRECDRLASSSLYPQQSICRGTVTSSSRVGPDKSSDENHEVKCIQDHVSFVDSRVSHANSSIHPLVERDPSLNLLVDQPNGTVSARSSDIGGNNLKKEYERLKTELAAASTAVKRLEEDKFCKDGEIKMLRDSLSDYQAEEKRRQAEKKAVDERQAKEQSDRERELLKQVENLTTQIRFKEREISQMMEQNQNKKRTASLSVGSSHSPKRKLVNLSEAFPTGNSFFQKTSPESKVKSPRMEGMEKEVKTQSKQNSPRLSEGDTSENTGLSGFSSSSSTVDTVRAQRRDNCASEIANVQLLVESFPEVELVQNLLLPQEKEQQFILQEQDGSGSILSLPTNCTNVYSTSSILKTFLNERDVTHTLRLFETQAASILPKSISGVTQKDSLVMSDGSSVMQTLSGLLNYPQMGNNEGEEKTSNLVFKDRHLPAAVKFLPLLENHIADYVHQKTERSDENIVSTSLPRSSPTNDSAESRESSLLESEHAKKLAGLQRNAQISLRLLNVLVMHSHEVCECILMSARVCGDSDEISSESVLNTIDDIAKIFSSKEKDKVFIQYPLFSSIKIATRNSPVDNSHISSLGKMRVEASVETGVAEKIDDKENIYQTELLGYMFMLLMPQPNNSVNVAYYTLQVLNLLARDCELKFLPRMLPLLTENLLSQCLSQDWTLGTLSLVTSLLTLLMRHSCFRKRLCSQSDDCILLKIYQGWLFKPADPCCQEVHLKICTFVNNLLKNSDSLALLFPLESECQCNLELIKCLVLMLDRELNSLSQVPSEALTDHAQKSHNLMLLRQGVFLLSMLCLNDRMFVEHRAEVEHQYVNVVSCVTRLYKQIVGVISEAEVFAVQELVDFEHIYGIEWSQESDDEDETVEGMEVAE</sequence>
<dbReference type="Proteomes" id="UP000225706">
    <property type="component" value="Unassembled WGS sequence"/>
</dbReference>
<keyword evidence="4" id="KW-1185">Reference proteome</keyword>
<dbReference type="PANTHER" id="PTHR28594:SF1">
    <property type="entry name" value="ATR-INTERACTING PROTEIN"/>
    <property type="match status" value="1"/>
</dbReference>
<dbReference type="PANTHER" id="PTHR28594">
    <property type="entry name" value="ATR-INTERACTING PROTEIN"/>
    <property type="match status" value="1"/>
</dbReference>
<comment type="caution">
    <text evidence="3">The sequence shown here is derived from an EMBL/GenBank/DDBJ whole genome shotgun (WGS) entry which is preliminary data.</text>
</comment>
<gene>
    <name evidence="3" type="primary">Atrip</name>
    <name evidence="3" type="ORF">AWC38_SpisGene11145</name>
</gene>
<protein>
    <submittedName>
        <fullName evidence="3">ATR-interacting protein</fullName>
    </submittedName>
</protein>
<dbReference type="STRING" id="50429.A0A2B4S5E7"/>
<feature type="region of interest" description="Disordered" evidence="2">
    <location>
        <begin position="258"/>
        <end position="278"/>
    </location>
</feature>
<feature type="region of interest" description="Disordered" evidence="2">
    <location>
        <begin position="51"/>
        <end position="76"/>
    </location>
</feature>
<evidence type="ECO:0000256" key="2">
    <source>
        <dbReference type="SAM" id="MobiDB-lite"/>
    </source>
</evidence>
<feature type="region of interest" description="Disordered" evidence="2">
    <location>
        <begin position="566"/>
        <end position="592"/>
    </location>
</feature>
<feature type="compositionally biased region" description="Polar residues" evidence="2">
    <location>
        <begin position="334"/>
        <end position="343"/>
    </location>
</feature>
<organism evidence="3 4">
    <name type="scientific">Stylophora pistillata</name>
    <name type="common">Smooth cauliflower coral</name>
    <dbReference type="NCBI Taxonomy" id="50429"/>
    <lineage>
        <taxon>Eukaryota</taxon>
        <taxon>Metazoa</taxon>
        <taxon>Cnidaria</taxon>
        <taxon>Anthozoa</taxon>
        <taxon>Hexacorallia</taxon>
        <taxon>Scleractinia</taxon>
        <taxon>Astrocoeniina</taxon>
        <taxon>Pocilloporidae</taxon>
        <taxon>Stylophora</taxon>
    </lineage>
</organism>
<feature type="coiled-coil region" evidence="1">
    <location>
        <begin position="205"/>
        <end position="232"/>
    </location>
</feature>
<reference evidence="4" key="1">
    <citation type="journal article" date="2017" name="bioRxiv">
        <title>Comparative analysis of the genomes of Stylophora pistillata and Acropora digitifera provides evidence for extensive differences between species of corals.</title>
        <authorList>
            <person name="Voolstra C.R."/>
            <person name="Li Y."/>
            <person name="Liew Y.J."/>
            <person name="Baumgarten S."/>
            <person name="Zoccola D."/>
            <person name="Flot J.-F."/>
            <person name="Tambutte S."/>
            <person name="Allemand D."/>
            <person name="Aranda M."/>
        </authorList>
    </citation>
    <scope>NUCLEOTIDE SEQUENCE [LARGE SCALE GENOMIC DNA]</scope>
</reference>
<dbReference type="GO" id="GO:0006281">
    <property type="term" value="P:DNA repair"/>
    <property type="evidence" value="ECO:0007669"/>
    <property type="project" value="TreeGrafter"/>
</dbReference>